<organism evidence="1 2">
    <name type="scientific">Lupinus luteus</name>
    <name type="common">European yellow lupine</name>
    <dbReference type="NCBI Taxonomy" id="3873"/>
    <lineage>
        <taxon>Eukaryota</taxon>
        <taxon>Viridiplantae</taxon>
        <taxon>Streptophyta</taxon>
        <taxon>Embryophyta</taxon>
        <taxon>Tracheophyta</taxon>
        <taxon>Spermatophyta</taxon>
        <taxon>Magnoliopsida</taxon>
        <taxon>eudicotyledons</taxon>
        <taxon>Gunneridae</taxon>
        <taxon>Pentapetalae</taxon>
        <taxon>rosids</taxon>
        <taxon>fabids</taxon>
        <taxon>Fabales</taxon>
        <taxon>Fabaceae</taxon>
        <taxon>Papilionoideae</taxon>
        <taxon>50 kb inversion clade</taxon>
        <taxon>genistoids sensu lato</taxon>
        <taxon>core genistoids</taxon>
        <taxon>Genisteae</taxon>
        <taxon>Lupinus</taxon>
    </lineage>
</organism>
<evidence type="ECO:0000313" key="1">
    <source>
        <dbReference type="EMBL" id="CAL0308171.1"/>
    </source>
</evidence>
<dbReference type="Proteomes" id="UP001497480">
    <property type="component" value="Unassembled WGS sequence"/>
</dbReference>
<dbReference type="EMBL" id="CAXHTB010000006">
    <property type="protein sequence ID" value="CAL0308171.1"/>
    <property type="molecule type" value="Genomic_DNA"/>
</dbReference>
<gene>
    <name evidence="1" type="ORF">LLUT_LOCUS9231</name>
</gene>
<proteinExistence type="predicted"/>
<dbReference type="AlphaFoldDB" id="A0AAV1WH17"/>
<accession>A0AAV1WH17</accession>
<evidence type="ECO:0000313" key="2">
    <source>
        <dbReference type="Proteomes" id="UP001497480"/>
    </source>
</evidence>
<name>A0AAV1WH17_LUPLU</name>
<reference evidence="1 2" key="1">
    <citation type="submission" date="2024-03" db="EMBL/GenBank/DDBJ databases">
        <authorList>
            <person name="Martinez-Hernandez J."/>
        </authorList>
    </citation>
    <scope>NUCLEOTIDE SEQUENCE [LARGE SCALE GENOMIC DNA]</scope>
</reference>
<sequence>MATPEGVYILGGDSGSDASLVGPASHSILSALVPRPSVACGADNVVSTSVLPEPVSAVELEVLLSNNVQA</sequence>
<comment type="caution">
    <text evidence="1">The sequence shown here is derived from an EMBL/GenBank/DDBJ whole genome shotgun (WGS) entry which is preliminary data.</text>
</comment>
<protein>
    <submittedName>
        <fullName evidence="1">Uncharacterized protein</fullName>
    </submittedName>
</protein>
<keyword evidence="2" id="KW-1185">Reference proteome</keyword>